<evidence type="ECO:0000259" key="4">
    <source>
        <dbReference type="Pfam" id="PF00370"/>
    </source>
</evidence>
<dbReference type="Gene3D" id="3.30.420.40">
    <property type="match status" value="2"/>
</dbReference>
<keyword evidence="2" id="KW-0808">Transferase</keyword>
<evidence type="ECO:0000256" key="1">
    <source>
        <dbReference type="ARBA" id="ARBA00009156"/>
    </source>
</evidence>
<evidence type="ECO:0008006" key="8">
    <source>
        <dbReference type="Google" id="ProtNLM"/>
    </source>
</evidence>
<dbReference type="EMBL" id="CP063849">
    <property type="protein sequence ID" value="QOY90333.1"/>
    <property type="molecule type" value="Genomic_DNA"/>
</dbReference>
<gene>
    <name evidence="6" type="ORF">IRI77_10365</name>
</gene>
<dbReference type="AlphaFoldDB" id="A0A7S7NV18"/>
<reference evidence="6 7" key="1">
    <citation type="submission" date="2020-10" db="EMBL/GenBank/DDBJ databases">
        <title>Complete genome sequence of Paludibaculum fermentans P105T, a facultatively anaerobic acidobacterium capable of dissimilatory Fe(III) reduction.</title>
        <authorList>
            <person name="Dedysh S.N."/>
            <person name="Beletsky A.V."/>
            <person name="Kulichevskaya I.S."/>
            <person name="Mardanov A.V."/>
            <person name="Ravin N.V."/>
        </authorList>
    </citation>
    <scope>NUCLEOTIDE SEQUENCE [LARGE SCALE GENOMIC DNA]</scope>
    <source>
        <strain evidence="6 7">P105</strain>
    </source>
</reference>
<feature type="domain" description="Carbohydrate kinase FGGY N-terminal" evidence="4">
    <location>
        <begin position="7"/>
        <end position="246"/>
    </location>
</feature>
<dbReference type="InterPro" id="IPR043129">
    <property type="entry name" value="ATPase_NBD"/>
</dbReference>
<evidence type="ECO:0000313" key="7">
    <source>
        <dbReference type="Proteomes" id="UP000593892"/>
    </source>
</evidence>
<comment type="similarity">
    <text evidence="1">Belongs to the FGGY kinase family.</text>
</comment>
<dbReference type="GO" id="GO:0005975">
    <property type="term" value="P:carbohydrate metabolic process"/>
    <property type="evidence" value="ECO:0007669"/>
    <property type="project" value="InterPro"/>
</dbReference>
<evidence type="ECO:0000256" key="3">
    <source>
        <dbReference type="ARBA" id="ARBA00022777"/>
    </source>
</evidence>
<dbReference type="Pfam" id="PF00370">
    <property type="entry name" value="FGGY_N"/>
    <property type="match status" value="1"/>
</dbReference>
<dbReference type="PANTHER" id="PTHR43095">
    <property type="entry name" value="SUGAR KINASE"/>
    <property type="match status" value="1"/>
</dbReference>
<dbReference type="KEGG" id="pfer:IRI77_10365"/>
<dbReference type="RefSeq" id="WP_194451998.1">
    <property type="nucleotide sequence ID" value="NZ_CP063849.1"/>
</dbReference>
<accession>A0A7S7NV18</accession>
<dbReference type="PIRSF" id="PIRSF000538">
    <property type="entry name" value="GlpK"/>
    <property type="match status" value="1"/>
</dbReference>
<name>A0A7S7NV18_PALFE</name>
<dbReference type="Proteomes" id="UP000593892">
    <property type="component" value="Chromosome"/>
</dbReference>
<protein>
    <recommendedName>
        <fullName evidence="8">Carbohydrate kinase</fullName>
    </recommendedName>
</protein>
<proteinExistence type="inferred from homology"/>
<dbReference type="PANTHER" id="PTHR43095:SF5">
    <property type="entry name" value="XYLULOSE KINASE"/>
    <property type="match status" value="1"/>
</dbReference>
<dbReference type="InterPro" id="IPR018485">
    <property type="entry name" value="FGGY_C"/>
</dbReference>
<dbReference type="InterPro" id="IPR000577">
    <property type="entry name" value="Carb_kinase_FGGY"/>
</dbReference>
<evidence type="ECO:0000256" key="2">
    <source>
        <dbReference type="ARBA" id="ARBA00022679"/>
    </source>
</evidence>
<dbReference type="Pfam" id="PF02782">
    <property type="entry name" value="FGGY_C"/>
    <property type="match status" value="1"/>
</dbReference>
<organism evidence="6 7">
    <name type="scientific">Paludibaculum fermentans</name>
    <dbReference type="NCBI Taxonomy" id="1473598"/>
    <lineage>
        <taxon>Bacteria</taxon>
        <taxon>Pseudomonadati</taxon>
        <taxon>Acidobacteriota</taxon>
        <taxon>Terriglobia</taxon>
        <taxon>Bryobacterales</taxon>
        <taxon>Bryobacteraceae</taxon>
        <taxon>Paludibaculum</taxon>
    </lineage>
</organism>
<dbReference type="InterPro" id="IPR050406">
    <property type="entry name" value="FGGY_Carb_Kinase"/>
</dbReference>
<evidence type="ECO:0000259" key="5">
    <source>
        <dbReference type="Pfam" id="PF02782"/>
    </source>
</evidence>
<feature type="domain" description="Carbohydrate kinase FGGY C-terminal" evidence="5">
    <location>
        <begin position="279"/>
        <end position="440"/>
    </location>
</feature>
<dbReference type="InterPro" id="IPR018484">
    <property type="entry name" value="FGGY_N"/>
</dbReference>
<keyword evidence="3" id="KW-0418">Kinase</keyword>
<dbReference type="GO" id="GO:0016301">
    <property type="term" value="F:kinase activity"/>
    <property type="evidence" value="ECO:0007669"/>
    <property type="project" value="UniProtKB-KW"/>
</dbReference>
<evidence type="ECO:0000313" key="6">
    <source>
        <dbReference type="EMBL" id="QOY90333.1"/>
    </source>
</evidence>
<sequence length="510" mass="54490">MAPGDVILLVDLGTQSLRGTVMDRAGHKLARWSVPVTTIRAGTCAEQDAREWRDGLRTLLEWLGRDHQLARCLRAIAACGTLAGTVALDERGEPLRPAMLYSDARPARCLPEIEATAAFQVVSQATGWRANACDLLPQVLWLAREEPDTYARARLLLDSTGYLNYLLTGAAWMDTYTQFTCYADPFSGELPRPLLAELGLDAGKLGQPAVIGSVLGTLAPQLAAACGLPPCHIISLSYDSMTAYLGAGLHREGEALDISGTVTSFGVRRATQFLDGNRRVYSLPFSGSGDWLVRGSTAASGASLEWARAELMDCDFARFDEMVRSSPPGARGLVFLPYLAGERAPLCNPDARGAFFGFTASTTRSDMARAVYEGVCFSLRHIQSVMESGGVRIGTVKLAGGLAQNPLLNAIKADITGKTLVPLLDHELTTSGAAAIVGRALGWYESDAEAACVLGQGGAPVLPDAANKAVYDRQFQLYTMLAEQLTPLFLPSEAYPVAPLPPVESPIQIG</sequence>
<dbReference type="SUPFAM" id="SSF53067">
    <property type="entry name" value="Actin-like ATPase domain"/>
    <property type="match status" value="2"/>
</dbReference>
<keyword evidence="7" id="KW-1185">Reference proteome</keyword>